<keyword evidence="2" id="KW-1185">Reference proteome</keyword>
<accession>A0ABQ9VQF8</accession>
<evidence type="ECO:0000313" key="2">
    <source>
        <dbReference type="Proteomes" id="UP001266305"/>
    </source>
</evidence>
<proteinExistence type="predicted"/>
<evidence type="ECO:0008006" key="3">
    <source>
        <dbReference type="Google" id="ProtNLM"/>
    </source>
</evidence>
<organism evidence="1 2">
    <name type="scientific">Saguinus oedipus</name>
    <name type="common">Cotton-top tamarin</name>
    <name type="synonym">Oedipomidas oedipus</name>
    <dbReference type="NCBI Taxonomy" id="9490"/>
    <lineage>
        <taxon>Eukaryota</taxon>
        <taxon>Metazoa</taxon>
        <taxon>Chordata</taxon>
        <taxon>Craniata</taxon>
        <taxon>Vertebrata</taxon>
        <taxon>Euteleostomi</taxon>
        <taxon>Mammalia</taxon>
        <taxon>Eutheria</taxon>
        <taxon>Euarchontoglires</taxon>
        <taxon>Primates</taxon>
        <taxon>Haplorrhini</taxon>
        <taxon>Platyrrhini</taxon>
        <taxon>Cebidae</taxon>
        <taxon>Callitrichinae</taxon>
        <taxon>Saguinus</taxon>
    </lineage>
</organism>
<comment type="caution">
    <text evidence="1">The sequence shown here is derived from an EMBL/GenBank/DDBJ whole genome shotgun (WGS) entry which is preliminary data.</text>
</comment>
<name>A0ABQ9VQF8_SAGOE</name>
<sequence length="194" mass="21440">MLTHLAVIPKQVTATGADRIWPEGTHIQAGRLELSEFYVGYCEAEDAQSIPWQLLTPGCKWYANPTHGLPPSGRPSPVHLLDDSFQMILGVGTKHGQIKSSPSPALPDASLCTRHCTCGGSQVATQPSWIADEEYLEVWKECSQMLLSSRYQLLIDFSFWNKPQPRGSPNIYELGTCKLKPGTMNQVREQLGSS</sequence>
<dbReference type="Proteomes" id="UP001266305">
    <property type="component" value="Unassembled WGS sequence"/>
</dbReference>
<dbReference type="EMBL" id="JASSZA010000005">
    <property type="protein sequence ID" value="KAK2111601.1"/>
    <property type="molecule type" value="Genomic_DNA"/>
</dbReference>
<evidence type="ECO:0000313" key="1">
    <source>
        <dbReference type="EMBL" id="KAK2111601.1"/>
    </source>
</evidence>
<protein>
    <recommendedName>
        <fullName evidence="3">MHC class I-like antigen recognition-like domain-containing protein</fullName>
    </recommendedName>
</protein>
<reference evidence="1 2" key="1">
    <citation type="submission" date="2023-05" db="EMBL/GenBank/DDBJ databases">
        <title>B98-5 Cell Line De Novo Hybrid Assembly: An Optical Mapping Approach.</title>
        <authorList>
            <person name="Kananen K."/>
            <person name="Auerbach J.A."/>
            <person name="Kautto E."/>
            <person name="Blachly J.S."/>
        </authorList>
    </citation>
    <scope>NUCLEOTIDE SEQUENCE [LARGE SCALE GENOMIC DNA]</scope>
    <source>
        <strain evidence="1">B95-8</strain>
        <tissue evidence="1">Cell line</tissue>
    </source>
</reference>
<gene>
    <name evidence="1" type="ORF">P7K49_011347</name>
</gene>